<keyword evidence="3" id="KW-0548">Nucleotidyltransferase</keyword>
<dbReference type="InterPro" id="IPR006134">
    <property type="entry name" value="DNA-dir_DNA_pol_B_multi_dom"/>
</dbReference>
<evidence type="ECO:0000313" key="6">
    <source>
        <dbReference type="EMBL" id="PKI35098.1"/>
    </source>
</evidence>
<dbReference type="GO" id="GO:0008296">
    <property type="term" value="F:3'-5'-DNA exonuclease activity"/>
    <property type="evidence" value="ECO:0007669"/>
    <property type="project" value="TreeGrafter"/>
</dbReference>
<dbReference type="GO" id="GO:0000166">
    <property type="term" value="F:nucleotide binding"/>
    <property type="evidence" value="ECO:0007669"/>
    <property type="project" value="InterPro"/>
</dbReference>
<dbReference type="GO" id="GO:0003677">
    <property type="term" value="F:DNA binding"/>
    <property type="evidence" value="ECO:0007669"/>
    <property type="project" value="InterPro"/>
</dbReference>
<dbReference type="Gene3D" id="1.10.132.60">
    <property type="entry name" value="DNA polymerase family B, C-terminal domain"/>
    <property type="match status" value="1"/>
</dbReference>
<proteinExistence type="predicted"/>
<gene>
    <name evidence="6" type="ORF">CRG98_044514</name>
</gene>
<dbReference type="PANTHER" id="PTHR10322">
    <property type="entry name" value="DNA POLYMERASE CATALYTIC SUBUNIT"/>
    <property type="match status" value="1"/>
</dbReference>
<accession>A0A2I0HTQ6</accession>
<dbReference type="GO" id="GO:0003887">
    <property type="term" value="F:DNA-directed DNA polymerase activity"/>
    <property type="evidence" value="ECO:0007669"/>
    <property type="project" value="UniProtKB-KW"/>
</dbReference>
<dbReference type="GO" id="GO:0006287">
    <property type="term" value="P:base-excision repair, gap-filling"/>
    <property type="evidence" value="ECO:0007669"/>
    <property type="project" value="TreeGrafter"/>
</dbReference>
<organism evidence="6 7">
    <name type="scientific">Punica granatum</name>
    <name type="common">Pomegranate</name>
    <dbReference type="NCBI Taxonomy" id="22663"/>
    <lineage>
        <taxon>Eukaryota</taxon>
        <taxon>Viridiplantae</taxon>
        <taxon>Streptophyta</taxon>
        <taxon>Embryophyta</taxon>
        <taxon>Tracheophyta</taxon>
        <taxon>Spermatophyta</taxon>
        <taxon>Magnoliopsida</taxon>
        <taxon>eudicotyledons</taxon>
        <taxon>Gunneridae</taxon>
        <taxon>Pentapetalae</taxon>
        <taxon>rosids</taxon>
        <taxon>malvids</taxon>
        <taxon>Myrtales</taxon>
        <taxon>Lythraceae</taxon>
        <taxon>Punica</taxon>
    </lineage>
</organism>
<evidence type="ECO:0000256" key="2">
    <source>
        <dbReference type="ARBA" id="ARBA00022679"/>
    </source>
</evidence>
<dbReference type="InterPro" id="IPR043502">
    <property type="entry name" value="DNA/RNA_pol_sf"/>
</dbReference>
<dbReference type="Proteomes" id="UP000233551">
    <property type="component" value="Unassembled WGS sequence"/>
</dbReference>
<dbReference type="Pfam" id="PF00136">
    <property type="entry name" value="DNA_pol_B"/>
    <property type="match status" value="1"/>
</dbReference>
<dbReference type="GO" id="GO:0045004">
    <property type="term" value="P:DNA replication proofreading"/>
    <property type="evidence" value="ECO:0007669"/>
    <property type="project" value="TreeGrafter"/>
</dbReference>
<evidence type="ECO:0000256" key="4">
    <source>
        <dbReference type="ARBA" id="ARBA00022932"/>
    </source>
</evidence>
<keyword evidence="2" id="KW-0808">Transferase</keyword>
<dbReference type="SUPFAM" id="SSF56672">
    <property type="entry name" value="DNA/RNA polymerases"/>
    <property type="match status" value="1"/>
</dbReference>
<name>A0A2I0HTQ6_PUNGR</name>
<dbReference type="GO" id="GO:0043625">
    <property type="term" value="C:delta DNA polymerase complex"/>
    <property type="evidence" value="ECO:0007669"/>
    <property type="project" value="TreeGrafter"/>
</dbReference>
<comment type="caution">
    <text evidence="6">The sequence shown here is derived from an EMBL/GenBank/DDBJ whole genome shotgun (WGS) entry which is preliminary data.</text>
</comment>
<dbReference type="FunFam" id="1.10.132.60:FF:000001">
    <property type="entry name" value="DNA polymerase"/>
    <property type="match status" value="1"/>
</dbReference>
<dbReference type="EC" id="2.7.7.7" evidence="1"/>
<evidence type="ECO:0000259" key="5">
    <source>
        <dbReference type="Pfam" id="PF00136"/>
    </source>
</evidence>
<feature type="domain" description="DNA-directed DNA polymerase family B multifunctional" evidence="5">
    <location>
        <begin position="50"/>
        <end position="198"/>
    </location>
</feature>
<evidence type="ECO:0000313" key="7">
    <source>
        <dbReference type="Proteomes" id="UP000233551"/>
    </source>
</evidence>
<sequence>MSMDSSHISTFFVLQKCAPNDLSRFQQVLEQESNPFLKIVVVLLTMVASYHGIETVRRDNCLLVKNLVNECLHKILINRDINGAKEYVKDTIVSDLHMNRIDLSLLVITKGSSKSGGDYDVKAAHLELAKRMRKGDPTTAPNIGDRVPYVIIKDAKGAKAYEWSEDPSYVLEHNIPIDVDHYLDNQISKPLLRISEAILQDASRELFRWDTQEDLFLSVLLPTKVA</sequence>
<keyword evidence="4" id="KW-0239">DNA-directed DNA polymerase</keyword>
<dbReference type="GO" id="GO:0006297">
    <property type="term" value="P:nucleotide-excision repair, DNA gap filling"/>
    <property type="evidence" value="ECO:0007669"/>
    <property type="project" value="TreeGrafter"/>
</dbReference>
<dbReference type="STRING" id="22663.A0A2I0HTQ6"/>
<dbReference type="InterPro" id="IPR050240">
    <property type="entry name" value="DNA_pol_type-B"/>
</dbReference>
<dbReference type="EMBL" id="PGOL01005455">
    <property type="protein sequence ID" value="PKI35098.1"/>
    <property type="molecule type" value="Genomic_DNA"/>
</dbReference>
<evidence type="ECO:0000256" key="1">
    <source>
        <dbReference type="ARBA" id="ARBA00012417"/>
    </source>
</evidence>
<dbReference type="AlphaFoldDB" id="A0A2I0HTQ6"/>
<keyword evidence="7" id="KW-1185">Reference proteome</keyword>
<reference evidence="6 7" key="1">
    <citation type="submission" date="2017-11" db="EMBL/GenBank/DDBJ databases">
        <title>De-novo sequencing of pomegranate (Punica granatum L.) genome.</title>
        <authorList>
            <person name="Akparov Z."/>
            <person name="Amiraslanov A."/>
            <person name="Hajiyeva S."/>
            <person name="Abbasov M."/>
            <person name="Kaur K."/>
            <person name="Hamwieh A."/>
            <person name="Solovyev V."/>
            <person name="Salamov A."/>
            <person name="Braich B."/>
            <person name="Kosarev P."/>
            <person name="Mahmoud A."/>
            <person name="Hajiyev E."/>
            <person name="Babayeva S."/>
            <person name="Izzatullayeva V."/>
            <person name="Mammadov A."/>
            <person name="Mammadov A."/>
            <person name="Sharifova S."/>
            <person name="Ojaghi J."/>
            <person name="Eynullazada K."/>
            <person name="Bayramov B."/>
            <person name="Abdulazimova A."/>
            <person name="Shahmuradov I."/>
        </authorList>
    </citation>
    <scope>NUCLEOTIDE SEQUENCE [LARGE SCALE GENOMIC DNA]</scope>
    <source>
        <strain evidence="7">cv. AG2017</strain>
        <tissue evidence="6">Leaf</tissue>
    </source>
</reference>
<protein>
    <recommendedName>
        <fullName evidence="1">DNA-directed DNA polymerase</fullName>
        <ecNumber evidence="1">2.7.7.7</ecNumber>
    </recommendedName>
</protein>
<evidence type="ECO:0000256" key="3">
    <source>
        <dbReference type="ARBA" id="ARBA00022695"/>
    </source>
</evidence>
<dbReference type="InterPro" id="IPR042087">
    <property type="entry name" value="DNA_pol_B_thumb"/>
</dbReference>
<dbReference type="PANTHER" id="PTHR10322:SF23">
    <property type="entry name" value="DNA POLYMERASE DELTA CATALYTIC SUBUNIT"/>
    <property type="match status" value="1"/>
</dbReference>